<dbReference type="EMBL" id="JACIEU010000017">
    <property type="protein sequence ID" value="MBB4150163.1"/>
    <property type="molecule type" value="Genomic_DNA"/>
</dbReference>
<evidence type="ECO:0008006" key="3">
    <source>
        <dbReference type="Google" id="ProtNLM"/>
    </source>
</evidence>
<keyword evidence="2" id="KW-1185">Reference proteome</keyword>
<evidence type="ECO:0000313" key="2">
    <source>
        <dbReference type="Proteomes" id="UP000590524"/>
    </source>
</evidence>
<sequence length="262" mass="28529">MGERWTVANAAQLARLIAIIAMGQVSQAAHIVSSLAPAAPAFSFAELRSEAIIRLTVQDGPQTPRIGYPRWQRDGFMFEAMSWIAARQSHGPAVLMKDPHVSATSQGLDGLMLVLSPDKSAIETTTIFEDKCTDDPKSIFAGKVMAGFRERHDNRRSAEIIATAGALLTRAGISDEFAARMAAAVTDRNRRRYRAAVTTVAELDNDSARANIFSTYGDLTGITTDQRQAACFVVPAELRPWFDQLGLQAVGYLNSLEDDLDV</sequence>
<organism evidence="1 2">
    <name type="scientific">Sphingobium scionense</name>
    <dbReference type="NCBI Taxonomy" id="1404341"/>
    <lineage>
        <taxon>Bacteria</taxon>
        <taxon>Pseudomonadati</taxon>
        <taxon>Pseudomonadota</taxon>
        <taxon>Alphaproteobacteria</taxon>
        <taxon>Sphingomonadales</taxon>
        <taxon>Sphingomonadaceae</taxon>
        <taxon>Sphingobium</taxon>
    </lineage>
</organism>
<dbReference type="Proteomes" id="UP000590524">
    <property type="component" value="Unassembled WGS sequence"/>
</dbReference>
<gene>
    <name evidence="1" type="ORF">GGQ90_003964</name>
</gene>
<evidence type="ECO:0000313" key="1">
    <source>
        <dbReference type="EMBL" id="MBB4150163.1"/>
    </source>
</evidence>
<proteinExistence type="predicted"/>
<dbReference type="AlphaFoldDB" id="A0A7W6PWS9"/>
<protein>
    <recommendedName>
        <fullName evidence="3">Anti-bacteriophage protein A/HamA C-terminal domain-containing protein</fullName>
    </recommendedName>
</protein>
<accession>A0A7W6PWS9</accession>
<name>A0A7W6PWS9_9SPHN</name>
<dbReference type="RefSeq" id="WP_202192021.1">
    <property type="nucleotide sequence ID" value="NZ_JBHRXA010000001.1"/>
</dbReference>
<comment type="caution">
    <text evidence="1">The sequence shown here is derived from an EMBL/GenBank/DDBJ whole genome shotgun (WGS) entry which is preliminary data.</text>
</comment>
<reference evidence="1 2" key="1">
    <citation type="submission" date="2020-08" db="EMBL/GenBank/DDBJ databases">
        <title>Genomic Encyclopedia of Type Strains, Phase IV (KMG-IV): sequencing the most valuable type-strain genomes for metagenomic binning, comparative biology and taxonomic classification.</title>
        <authorList>
            <person name="Goeker M."/>
        </authorList>
    </citation>
    <scope>NUCLEOTIDE SEQUENCE [LARGE SCALE GENOMIC DNA]</scope>
    <source>
        <strain evidence="1 2">DSM 19371</strain>
    </source>
</reference>